<reference evidence="2 3" key="1">
    <citation type="submission" date="2023-12" db="EMBL/GenBank/DDBJ databases">
        <title>Gut-associated functions are favored during microbiome assembly across C. elegans life.</title>
        <authorList>
            <person name="Zimmermann J."/>
        </authorList>
    </citation>
    <scope>NUCLEOTIDE SEQUENCE [LARGE SCALE GENOMIC DNA]</scope>
    <source>
        <strain evidence="2 3">JUb134</strain>
    </source>
</reference>
<keyword evidence="1" id="KW-1133">Transmembrane helix</keyword>
<comment type="caution">
    <text evidence="2">The sequence shown here is derived from an EMBL/GenBank/DDBJ whole genome shotgun (WGS) entry which is preliminary data.</text>
</comment>
<organism evidence="2 3">
    <name type="scientific">Sphingomonas molluscorum</name>
    <dbReference type="NCBI Taxonomy" id="418184"/>
    <lineage>
        <taxon>Bacteria</taxon>
        <taxon>Pseudomonadati</taxon>
        <taxon>Pseudomonadota</taxon>
        <taxon>Alphaproteobacteria</taxon>
        <taxon>Sphingomonadales</taxon>
        <taxon>Sphingomonadaceae</taxon>
        <taxon>Sphingomonas</taxon>
    </lineage>
</organism>
<dbReference type="RefSeq" id="WP_165890023.1">
    <property type="nucleotide sequence ID" value="NZ_JBBGZA010000001.1"/>
</dbReference>
<dbReference type="Proteomes" id="UP001380365">
    <property type="component" value="Unassembled WGS sequence"/>
</dbReference>
<protein>
    <recommendedName>
        <fullName evidence="4">GAF domain-containing protein</fullName>
    </recommendedName>
</protein>
<keyword evidence="1" id="KW-0472">Membrane</keyword>
<evidence type="ECO:0000313" key="3">
    <source>
        <dbReference type="Proteomes" id="UP001380365"/>
    </source>
</evidence>
<dbReference type="EMBL" id="JBBGZA010000001">
    <property type="protein sequence ID" value="MEJ5096028.1"/>
    <property type="molecule type" value="Genomic_DNA"/>
</dbReference>
<proteinExistence type="predicted"/>
<evidence type="ECO:0008006" key="4">
    <source>
        <dbReference type="Google" id="ProtNLM"/>
    </source>
</evidence>
<accession>A0ABU8Q975</accession>
<keyword evidence="1" id="KW-0812">Transmembrane</keyword>
<gene>
    <name evidence="2" type="ORF">WH159_15975</name>
</gene>
<evidence type="ECO:0000256" key="1">
    <source>
        <dbReference type="SAM" id="Phobius"/>
    </source>
</evidence>
<evidence type="ECO:0000313" key="2">
    <source>
        <dbReference type="EMBL" id="MEJ5096028.1"/>
    </source>
</evidence>
<keyword evidence="3" id="KW-1185">Reference proteome</keyword>
<name>A0ABU8Q975_9SPHN</name>
<sequence length="215" mass="23645">MSDWIGPTFFSVAILSFLVTLIQSVLRPSIKSLQSKVDLVGESLRTLCDGLMTDLASKLAISHKDDSRASLYVHDGNSHFVLIGRYSPNPVLRKPGRPFYPDDQGCIAKGWQQGWSFENTLGNGANYTRNTEARYGIPTADIVRFAMKSKLLGAHRVDSNGEPIAVVLVESMRQDRFDEQALEAALSQFSTDYAPMLKAFRAYAPTPSIAKASGL</sequence>
<feature type="transmembrane region" description="Helical" evidence="1">
    <location>
        <begin position="6"/>
        <end position="26"/>
    </location>
</feature>